<comment type="pathway">
    <text evidence="1">Purine metabolism; ppGpp biosynthesis; ppGpp from GTP: step 1/2.</text>
</comment>
<dbReference type="EMBL" id="ABYI02000012">
    <property type="protein sequence ID" value="EEG75390.1"/>
    <property type="molecule type" value="Genomic_DNA"/>
</dbReference>
<evidence type="ECO:0000259" key="2">
    <source>
        <dbReference type="Pfam" id="PF04607"/>
    </source>
</evidence>
<keyword evidence="4" id="KW-1185">Reference proteome</keyword>
<accession>C0BXT3</accession>
<evidence type="ECO:0000256" key="1">
    <source>
        <dbReference type="ARBA" id="ARBA00004976"/>
    </source>
</evidence>
<dbReference type="Pfam" id="PF04607">
    <property type="entry name" value="RelA_SpoT"/>
    <property type="match status" value="1"/>
</dbReference>
<name>C0BXT3_9FIRM</name>
<dbReference type="STRING" id="553973.CLOHYLEM_04620"/>
<reference evidence="3" key="1">
    <citation type="submission" date="2009-02" db="EMBL/GenBank/DDBJ databases">
        <authorList>
            <person name="Fulton L."/>
            <person name="Clifton S."/>
            <person name="Fulton B."/>
            <person name="Xu J."/>
            <person name="Minx P."/>
            <person name="Pepin K.H."/>
            <person name="Johnson M."/>
            <person name="Bhonagiri V."/>
            <person name="Nash W.E."/>
            <person name="Mardis E.R."/>
            <person name="Wilson R.K."/>
        </authorList>
    </citation>
    <scope>NUCLEOTIDE SEQUENCE [LARGE SCALE GENOMIC DNA]</scope>
    <source>
        <strain evidence="3">DSM 15053</strain>
    </source>
</reference>
<evidence type="ECO:0000313" key="4">
    <source>
        <dbReference type="Proteomes" id="UP000004893"/>
    </source>
</evidence>
<protein>
    <recommendedName>
        <fullName evidence="2">RelA/SpoT domain-containing protein</fullName>
    </recommendedName>
</protein>
<dbReference type="GO" id="GO:0015970">
    <property type="term" value="P:guanosine tetraphosphate biosynthetic process"/>
    <property type="evidence" value="ECO:0007669"/>
    <property type="project" value="UniProtKB-UniPathway"/>
</dbReference>
<sequence length="204" mass="24425">MSDILQRDGLTIELLGRLSYKSNLGINLKKNLHYFDKEKLFEELIKVNEWYDSYDELYELALDYRIKSIQSAILKYERYYPDHQTRKVFDDMLGFRSLCDNYEDVLTLKGIPELRVADMSKGKANDDGYRGIHVYFQLDGSHYPIEIQYNTYYDRQFNNWLHKYVYKKKYDNSVGCHLRELYEGAKILTEKDFKEALEHVLFSS</sequence>
<proteinExistence type="predicted"/>
<dbReference type="RefSeq" id="WP_006441953.1">
    <property type="nucleotide sequence ID" value="NZ_CP036524.1"/>
</dbReference>
<dbReference type="eggNOG" id="ENOG502ZCJA">
    <property type="taxonomic scope" value="Bacteria"/>
</dbReference>
<dbReference type="Gene3D" id="3.30.460.10">
    <property type="entry name" value="Beta Polymerase, domain 2"/>
    <property type="match status" value="1"/>
</dbReference>
<feature type="domain" description="RelA/SpoT" evidence="2">
    <location>
        <begin position="65"/>
        <end position="169"/>
    </location>
</feature>
<organism evidence="3 4">
    <name type="scientific">[Clostridium] hylemonae DSM 15053</name>
    <dbReference type="NCBI Taxonomy" id="553973"/>
    <lineage>
        <taxon>Bacteria</taxon>
        <taxon>Bacillati</taxon>
        <taxon>Bacillota</taxon>
        <taxon>Clostridia</taxon>
        <taxon>Lachnospirales</taxon>
        <taxon>Lachnospiraceae</taxon>
    </lineage>
</organism>
<dbReference type="UniPathway" id="UPA00908">
    <property type="reaction ID" value="UER00884"/>
</dbReference>
<dbReference type="Proteomes" id="UP000004893">
    <property type="component" value="Unassembled WGS sequence"/>
</dbReference>
<dbReference type="InterPro" id="IPR043519">
    <property type="entry name" value="NT_sf"/>
</dbReference>
<evidence type="ECO:0000313" key="3">
    <source>
        <dbReference type="EMBL" id="EEG75390.1"/>
    </source>
</evidence>
<dbReference type="SUPFAM" id="SSF81301">
    <property type="entry name" value="Nucleotidyltransferase"/>
    <property type="match status" value="1"/>
</dbReference>
<dbReference type="AlphaFoldDB" id="C0BXT3"/>
<dbReference type="InterPro" id="IPR007685">
    <property type="entry name" value="RelA_SpoT"/>
</dbReference>
<gene>
    <name evidence="3" type="ORF">CLOHYLEM_04620</name>
</gene>
<comment type="caution">
    <text evidence="3">The sequence shown here is derived from an EMBL/GenBank/DDBJ whole genome shotgun (WGS) entry which is preliminary data.</text>
</comment>
<reference evidence="3" key="2">
    <citation type="submission" date="2013-06" db="EMBL/GenBank/DDBJ databases">
        <title>Draft genome sequence of Clostridium hylemonae (DSM 15053).</title>
        <authorList>
            <person name="Sudarsanam P."/>
            <person name="Ley R."/>
            <person name="Guruge J."/>
            <person name="Turnbaugh P.J."/>
            <person name="Mahowald M."/>
            <person name="Liep D."/>
            <person name="Gordon J."/>
        </authorList>
    </citation>
    <scope>NUCLEOTIDE SEQUENCE</scope>
    <source>
        <strain evidence="3">DSM 15053</strain>
    </source>
</reference>
<dbReference type="HOGENOM" id="CLU_115311_0_0_9"/>